<accession>A0A9E6ZFF1</accession>
<name>T0CK75_ALIAG</name>
<dbReference type="GO" id="GO:0005886">
    <property type="term" value="C:plasma membrane"/>
    <property type="evidence" value="ECO:0007669"/>
    <property type="project" value="UniProtKB-SubCell"/>
</dbReference>
<organism evidence="9 10">
    <name type="scientific">Alicyclobacillus acidoterrestris (strain ATCC 49025 / DSM 3922 / CIP 106132 / NCIMB 13137 / GD3B)</name>
    <dbReference type="NCBI Taxonomy" id="1356854"/>
    <lineage>
        <taxon>Bacteria</taxon>
        <taxon>Bacillati</taxon>
        <taxon>Bacillota</taxon>
        <taxon>Bacilli</taxon>
        <taxon>Bacillales</taxon>
        <taxon>Alicyclobacillaceae</taxon>
        <taxon>Alicyclobacillus</taxon>
    </lineage>
</organism>
<dbReference type="EMBL" id="CP080467">
    <property type="protein sequence ID" value="UNO49122.1"/>
    <property type="molecule type" value="Genomic_DNA"/>
</dbReference>
<dbReference type="PROSITE" id="PS50850">
    <property type="entry name" value="MFS"/>
    <property type="match status" value="1"/>
</dbReference>
<keyword evidence="3" id="KW-0813">Transport</keyword>
<keyword evidence="7" id="KW-1133">Transmembrane helix</keyword>
<dbReference type="OrthoDB" id="9783227at2"/>
<dbReference type="PANTHER" id="PTHR43528:SF1">
    <property type="entry name" value="ALPHA-KETOGLUTARATE PERMEASE"/>
    <property type="match status" value="1"/>
</dbReference>
<dbReference type="SUPFAM" id="SSF103473">
    <property type="entry name" value="MFS general substrate transporter"/>
    <property type="match status" value="1"/>
</dbReference>
<evidence type="ECO:0000256" key="5">
    <source>
        <dbReference type="ARBA" id="ARBA00022692"/>
    </source>
</evidence>
<dbReference type="PANTHER" id="PTHR43528">
    <property type="entry name" value="ALPHA-KETOGLUTARATE PERMEASE"/>
    <property type="match status" value="1"/>
</dbReference>
<dbReference type="Gene3D" id="1.20.1250.20">
    <property type="entry name" value="MFS general substrate transporter like domains"/>
    <property type="match status" value="2"/>
</dbReference>
<dbReference type="InterPro" id="IPR051084">
    <property type="entry name" value="H+-coupled_symporters"/>
</dbReference>
<evidence type="ECO:0000256" key="7">
    <source>
        <dbReference type="ARBA" id="ARBA00022989"/>
    </source>
</evidence>
<evidence type="ECO:0000256" key="6">
    <source>
        <dbReference type="ARBA" id="ARBA00022847"/>
    </source>
</evidence>
<dbReference type="InterPro" id="IPR020846">
    <property type="entry name" value="MFS_dom"/>
</dbReference>
<sequence length="439" mass="46906">MNNQAITTKKNRLALYIGLGGGVALEWYDWSIYGLMATFFGAHFFPSNNNVTSTLDALAVFALGFVVRPISGAIFGPVADRIGHKKVLLWSIGAMALSSLAMGIMPSYSEIGTSAAILLTLARLVQGVSTGIENPAASAAQLEMGRPGRRGFFAGIITGSFNQIGTLLAAVVAFLASMVFGKTIMADWGWRVPFIIGGVSAIIVLLARLSLPETGASVSSNKKLESTAKVWSKIWDHRLGVLAIIFVTGGTMIANYLFLTGLPNLANTVFKENSTSVFGLTSAFYVIMVVAGPIAGYWADRFGTSKVYLILRILLVPAYFVVLLYSQPGLGRLAVVMLGGGLVVAFNQTLFLYINATLMPQEIRTTGIAIGYGIATAVFGGTASYLFIDAQQVGKMWLFLTYSAVVCALSVVIYVWARHRGAVSEEEHVVQPLEQGATI</sequence>
<evidence type="ECO:0000256" key="1">
    <source>
        <dbReference type="ARBA" id="ARBA00004651"/>
    </source>
</evidence>
<dbReference type="Pfam" id="PF07690">
    <property type="entry name" value="MFS_1"/>
    <property type="match status" value="1"/>
</dbReference>
<keyword evidence="8" id="KW-0472">Membrane</keyword>
<dbReference type="AlphaFoldDB" id="T0CK75"/>
<accession>T0CK75</accession>
<evidence type="ECO:0000256" key="8">
    <source>
        <dbReference type="ARBA" id="ARBA00023136"/>
    </source>
</evidence>
<dbReference type="GO" id="GO:0015293">
    <property type="term" value="F:symporter activity"/>
    <property type="evidence" value="ECO:0007669"/>
    <property type="project" value="UniProtKB-KW"/>
</dbReference>
<keyword evidence="4" id="KW-1003">Cell membrane</keyword>
<evidence type="ECO:0000256" key="3">
    <source>
        <dbReference type="ARBA" id="ARBA00022448"/>
    </source>
</evidence>
<keyword evidence="10" id="KW-1185">Reference proteome</keyword>
<dbReference type="KEGG" id="aaco:K1I37_00705"/>
<gene>
    <name evidence="9" type="ORF">K1I37_00705</name>
</gene>
<comment type="subcellular location">
    <subcellularLocation>
        <location evidence="1">Cell membrane</location>
        <topology evidence="1">Multi-pass membrane protein</topology>
    </subcellularLocation>
</comment>
<keyword evidence="6" id="KW-0769">Symport</keyword>
<dbReference type="InterPro" id="IPR036259">
    <property type="entry name" value="MFS_trans_sf"/>
</dbReference>
<dbReference type="RefSeq" id="WP_021294920.1">
    <property type="nucleotide sequence ID" value="NZ_AURB01000024.1"/>
</dbReference>
<dbReference type="STRING" id="1356854.N007_02070"/>
<dbReference type="eggNOG" id="COG0477">
    <property type="taxonomic scope" value="Bacteria"/>
</dbReference>
<proteinExistence type="inferred from homology"/>
<evidence type="ECO:0000313" key="9">
    <source>
        <dbReference type="EMBL" id="UNO49122.1"/>
    </source>
</evidence>
<comment type="similarity">
    <text evidence="2">Belongs to the major facilitator superfamily. Metabolite:H+ Symporter (MHS) family (TC 2.A.1.6) family.</text>
</comment>
<evidence type="ECO:0000256" key="4">
    <source>
        <dbReference type="ARBA" id="ARBA00022475"/>
    </source>
</evidence>
<protein>
    <submittedName>
        <fullName evidence="9">MFS transporter</fullName>
    </submittedName>
</protein>
<dbReference type="Proteomes" id="UP000829401">
    <property type="component" value="Chromosome"/>
</dbReference>
<keyword evidence="5" id="KW-0812">Transmembrane</keyword>
<reference evidence="10" key="1">
    <citation type="journal article" date="2022" name="G3 (Bethesda)">
        <title>Unveiling the complete genome sequence of Alicyclobacillus acidoterrestris DSM 3922T, a taint-producing strain.</title>
        <authorList>
            <person name="Leonardo I.C."/>
            <person name="Barreto Crespo M.T."/>
            <person name="Gaspar F.B."/>
        </authorList>
    </citation>
    <scope>NUCLEOTIDE SEQUENCE [LARGE SCALE GENOMIC DNA]</scope>
    <source>
        <strain evidence="10">DSM 3922</strain>
    </source>
</reference>
<dbReference type="InterPro" id="IPR011701">
    <property type="entry name" value="MFS"/>
</dbReference>
<evidence type="ECO:0000313" key="10">
    <source>
        <dbReference type="Proteomes" id="UP000829401"/>
    </source>
</evidence>
<evidence type="ECO:0000256" key="2">
    <source>
        <dbReference type="ARBA" id="ARBA00008240"/>
    </source>
</evidence>